<keyword evidence="2" id="KW-1185">Reference proteome</keyword>
<dbReference type="Proteomes" id="UP000626148">
    <property type="component" value="Unassembled WGS sequence"/>
</dbReference>
<organism evidence="1 2">
    <name type="scientific">Saccharospirillum salsuginis</name>
    <dbReference type="NCBI Taxonomy" id="418750"/>
    <lineage>
        <taxon>Bacteria</taxon>
        <taxon>Pseudomonadati</taxon>
        <taxon>Pseudomonadota</taxon>
        <taxon>Gammaproteobacteria</taxon>
        <taxon>Oceanospirillales</taxon>
        <taxon>Saccharospirillaceae</taxon>
        <taxon>Saccharospirillum</taxon>
    </lineage>
</organism>
<proteinExistence type="predicted"/>
<reference evidence="1" key="1">
    <citation type="journal article" date="2014" name="Int. J. Syst. Evol. Microbiol.">
        <title>Complete genome sequence of Corynebacterium casei LMG S-19264T (=DSM 44701T), isolated from a smear-ripened cheese.</title>
        <authorList>
            <consortium name="US DOE Joint Genome Institute (JGI-PGF)"/>
            <person name="Walter F."/>
            <person name="Albersmeier A."/>
            <person name="Kalinowski J."/>
            <person name="Ruckert C."/>
        </authorList>
    </citation>
    <scope>NUCLEOTIDE SEQUENCE</scope>
    <source>
        <strain evidence="1">KCTC 22169</strain>
    </source>
</reference>
<evidence type="ECO:0000313" key="1">
    <source>
        <dbReference type="EMBL" id="GGX59173.1"/>
    </source>
</evidence>
<dbReference type="AlphaFoldDB" id="A0A918NBZ0"/>
<accession>A0A918NBZ0</accession>
<name>A0A918NBZ0_9GAMM</name>
<comment type="caution">
    <text evidence="1">The sequence shown here is derived from an EMBL/GenBank/DDBJ whole genome shotgun (WGS) entry which is preliminary data.</text>
</comment>
<reference evidence="1" key="2">
    <citation type="submission" date="2020-09" db="EMBL/GenBank/DDBJ databases">
        <authorList>
            <person name="Sun Q."/>
            <person name="Kim S."/>
        </authorList>
    </citation>
    <scope>NUCLEOTIDE SEQUENCE</scope>
    <source>
        <strain evidence="1">KCTC 22169</strain>
    </source>
</reference>
<gene>
    <name evidence="1" type="ORF">GCM10007392_28680</name>
</gene>
<evidence type="ECO:0000313" key="2">
    <source>
        <dbReference type="Proteomes" id="UP000626148"/>
    </source>
</evidence>
<dbReference type="EMBL" id="BMXR01000007">
    <property type="protein sequence ID" value="GGX59173.1"/>
    <property type="molecule type" value="Genomic_DNA"/>
</dbReference>
<sequence>MAVDAGSESTAISNPAVRPLRKRPFAGTAWYRECGSVGTEYVAAIGTMPYASVMNRFRTGPLQAILTSRDGNGHAEC</sequence>
<protein>
    <submittedName>
        <fullName evidence="1">Uncharacterized protein</fullName>
    </submittedName>
</protein>